<dbReference type="EMBL" id="JAXIOK010000024">
    <property type="protein sequence ID" value="KAK4741787.1"/>
    <property type="molecule type" value="Genomic_DNA"/>
</dbReference>
<dbReference type="InterPro" id="IPR050481">
    <property type="entry name" value="UDP-glycosyltransf_plant"/>
</dbReference>
<evidence type="ECO:0000313" key="6">
    <source>
        <dbReference type="EMBL" id="KAK4741787.1"/>
    </source>
</evidence>
<dbReference type="Pfam" id="PF00201">
    <property type="entry name" value="UDPGT"/>
    <property type="match status" value="1"/>
</dbReference>
<dbReference type="PROSITE" id="PS00375">
    <property type="entry name" value="UDPGT"/>
    <property type="match status" value="1"/>
</dbReference>
<dbReference type="CDD" id="cd03784">
    <property type="entry name" value="GT1_Gtf-like"/>
    <property type="match status" value="1"/>
</dbReference>
<accession>A0AAN7JG52</accession>
<keyword evidence="3 4" id="KW-0808">Transferase</keyword>
<protein>
    <recommendedName>
        <fullName evidence="5">Glycosyltransferase</fullName>
        <ecNumber evidence="5">2.4.1.-</ecNumber>
    </recommendedName>
</protein>
<evidence type="ECO:0000313" key="7">
    <source>
        <dbReference type="Proteomes" id="UP001345219"/>
    </source>
</evidence>
<keyword evidence="2 4" id="KW-0328">Glycosyltransferase</keyword>
<reference evidence="6 7" key="1">
    <citation type="journal article" date="2023" name="Hortic Res">
        <title>Pangenome of water caltrop reveals structural variations and asymmetric subgenome divergence after allopolyploidization.</title>
        <authorList>
            <person name="Zhang X."/>
            <person name="Chen Y."/>
            <person name="Wang L."/>
            <person name="Yuan Y."/>
            <person name="Fang M."/>
            <person name="Shi L."/>
            <person name="Lu R."/>
            <person name="Comes H.P."/>
            <person name="Ma Y."/>
            <person name="Chen Y."/>
            <person name="Huang G."/>
            <person name="Zhou Y."/>
            <person name="Zheng Z."/>
            <person name="Qiu Y."/>
        </authorList>
    </citation>
    <scope>NUCLEOTIDE SEQUENCE [LARGE SCALE GENOMIC DNA]</scope>
    <source>
        <tissue evidence="6">Roots</tissue>
    </source>
</reference>
<evidence type="ECO:0000256" key="3">
    <source>
        <dbReference type="ARBA" id="ARBA00022679"/>
    </source>
</evidence>
<keyword evidence="7" id="KW-1185">Reference proteome</keyword>
<dbReference type="EC" id="2.4.1.-" evidence="5"/>
<dbReference type="Gene3D" id="3.40.50.2000">
    <property type="entry name" value="Glycogen Phosphorylase B"/>
    <property type="match status" value="2"/>
</dbReference>
<dbReference type="AlphaFoldDB" id="A0AAN7JG52"/>
<comment type="caution">
    <text evidence="6">The sequence shown here is derived from an EMBL/GenBank/DDBJ whole genome shotgun (WGS) entry which is preliminary data.</text>
</comment>
<dbReference type="PANTHER" id="PTHR48048">
    <property type="entry name" value="GLYCOSYLTRANSFERASE"/>
    <property type="match status" value="1"/>
</dbReference>
<dbReference type="PANTHER" id="PTHR48048:SF30">
    <property type="entry name" value="GLYCOSYLTRANSFERASE"/>
    <property type="match status" value="1"/>
</dbReference>
<dbReference type="SUPFAM" id="SSF53756">
    <property type="entry name" value="UDP-Glycosyltransferase/glycogen phosphorylase"/>
    <property type="match status" value="1"/>
</dbReference>
<sequence>MKKEAIVLYPSPLIGHLISMVELGRLILSVRPSITVHILLSTPPPSEGPAAAAVTASFISAVSASSGSSISFHRLPHVTLPPGFSVRSAVPEIAIDLELLRLDTSNVRNTLESISEGHHVRALVIDFFCTYALPMARELSVPCYYNFTCGITLLACFLYLDSLHKVLPKSFKDLDRGLTIDVPDNPSFHPLDMPANLQDREDQTYQCFMDSSRNLQLAHGVIVNSFEEHEPRAFREVIEGHCTPGGTTPPLYCIGPLIAAGDDGRSEPINGRKEVPECLMWLDDQPSKSVIFLCFGSKGIFPKEQLKEIAIGLERSGHRFLWVVRSPRDHPESDLHLLLPDGFLDRTKERGLVVKSWVPQALVLNHGSVGGFVTHCGWNSILESITAGVPMITWPLYAEQ</sequence>
<name>A0AAN7JG52_9MYRT</name>
<evidence type="ECO:0000256" key="1">
    <source>
        <dbReference type="ARBA" id="ARBA00009995"/>
    </source>
</evidence>
<dbReference type="Proteomes" id="UP001345219">
    <property type="component" value="Chromosome 19"/>
</dbReference>
<dbReference type="InterPro" id="IPR035595">
    <property type="entry name" value="UDP_glycos_trans_CS"/>
</dbReference>
<comment type="similarity">
    <text evidence="1 4">Belongs to the UDP-glycosyltransferase family.</text>
</comment>
<organism evidence="6 7">
    <name type="scientific">Trapa incisa</name>
    <dbReference type="NCBI Taxonomy" id="236973"/>
    <lineage>
        <taxon>Eukaryota</taxon>
        <taxon>Viridiplantae</taxon>
        <taxon>Streptophyta</taxon>
        <taxon>Embryophyta</taxon>
        <taxon>Tracheophyta</taxon>
        <taxon>Spermatophyta</taxon>
        <taxon>Magnoliopsida</taxon>
        <taxon>eudicotyledons</taxon>
        <taxon>Gunneridae</taxon>
        <taxon>Pentapetalae</taxon>
        <taxon>rosids</taxon>
        <taxon>malvids</taxon>
        <taxon>Myrtales</taxon>
        <taxon>Lythraceae</taxon>
        <taxon>Trapa</taxon>
    </lineage>
</organism>
<gene>
    <name evidence="6" type="ORF">SAY87_025375</name>
</gene>
<dbReference type="FunFam" id="3.40.50.2000:FF:000056">
    <property type="entry name" value="Glycosyltransferase"/>
    <property type="match status" value="1"/>
</dbReference>
<dbReference type="GO" id="GO:0035251">
    <property type="term" value="F:UDP-glucosyltransferase activity"/>
    <property type="evidence" value="ECO:0007669"/>
    <property type="project" value="InterPro"/>
</dbReference>
<proteinExistence type="inferred from homology"/>
<evidence type="ECO:0000256" key="2">
    <source>
        <dbReference type="ARBA" id="ARBA00022676"/>
    </source>
</evidence>
<dbReference type="InterPro" id="IPR002213">
    <property type="entry name" value="UDP_glucos_trans"/>
</dbReference>
<evidence type="ECO:0000256" key="4">
    <source>
        <dbReference type="RuleBase" id="RU003718"/>
    </source>
</evidence>
<evidence type="ECO:0000256" key="5">
    <source>
        <dbReference type="RuleBase" id="RU362057"/>
    </source>
</evidence>